<sequence length="96" mass="10149">MISARQIRAARALLGFTDDHLAALAGLDIAALQAAETDAAERDFQVIEALEAWFEKEGVAFIEDGESGGGPGVRLKHSIDPCDGIRPEDLNSANDG</sequence>
<organism evidence="2 3">
    <name type="scientific">Martelella endophytica</name>
    <dbReference type="NCBI Taxonomy" id="1486262"/>
    <lineage>
        <taxon>Bacteria</taxon>
        <taxon>Pseudomonadati</taxon>
        <taxon>Pseudomonadota</taxon>
        <taxon>Alphaproteobacteria</taxon>
        <taxon>Hyphomicrobiales</taxon>
        <taxon>Aurantimonadaceae</taxon>
        <taxon>Martelella</taxon>
    </lineage>
</organism>
<gene>
    <name evidence="2" type="ORF">TM49_14715</name>
</gene>
<name>A0A0D5LR93_MAREN</name>
<dbReference type="RefSeq" id="WP_045682357.1">
    <property type="nucleotide sequence ID" value="NZ_CP010803.1"/>
</dbReference>
<proteinExistence type="predicted"/>
<dbReference type="HOGENOM" id="CLU_066192_28_1_5"/>
<dbReference type="PATRIC" id="fig|1486262.3.peg.3041"/>
<dbReference type="Gene3D" id="1.10.260.40">
    <property type="entry name" value="lambda repressor-like DNA-binding domains"/>
    <property type="match status" value="1"/>
</dbReference>
<evidence type="ECO:0000313" key="2">
    <source>
        <dbReference type="EMBL" id="AJY46646.1"/>
    </source>
</evidence>
<evidence type="ECO:0008006" key="4">
    <source>
        <dbReference type="Google" id="ProtNLM"/>
    </source>
</evidence>
<evidence type="ECO:0000256" key="1">
    <source>
        <dbReference type="SAM" id="MobiDB-lite"/>
    </source>
</evidence>
<keyword evidence="3" id="KW-1185">Reference proteome</keyword>
<dbReference type="OrthoDB" id="7206663at2"/>
<dbReference type="GO" id="GO:0003677">
    <property type="term" value="F:DNA binding"/>
    <property type="evidence" value="ECO:0007669"/>
    <property type="project" value="InterPro"/>
</dbReference>
<protein>
    <recommendedName>
        <fullName evidence="4">DNA-binding protein</fullName>
    </recommendedName>
</protein>
<accession>A0A0D5LR93</accession>
<dbReference type="Proteomes" id="UP000032611">
    <property type="component" value="Chromosome"/>
</dbReference>
<feature type="compositionally biased region" description="Basic and acidic residues" evidence="1">
    <location>
        <begin position="77"/>
        <end position="89"/>
    </location>
</feature>
<dbReference type="KEGG" id="mey:TM49_14715"/>
<dbReference type="STRING" id="1486262.TM49_14715"/>
<reference evidence="2 3" key="1">
    <citation type="journal article" date="2015" name="Genome Announc.">
        <title>Complete genome sequence of Martelella endophytica YC6887, which has antifungal activity associated with a halophyte.</title>
        <authorList>
            <person name="Khan A."/>
            <person name="Khan H."/>
            <person name="Chung E.J."/>
            <person name="Hossain M.T."/>
            <person name="Chung Y.R."/>
        </authorList>
    </citation>
    <scope>NUCLEOTIDE SEQUENCE [LARGE SCALE GENOMIC DNA]</scope>
    <source>
        <strain evidence="2">YC6887</strain>
    </source>
</reference>
<evidence type="ECO:0000313" key="3">
    <source>
        <dbReference type="Proteomes" id="UP000032611"/>
    </source>
</evidence>
<dbReference type="InterPro" id="IPR010982">
    <property type="entry name" value="Lambda_DNA-bd_dom_sf"/>
</dbReference>
<feature type="region of interest" description="Disordered" evidence="1">
    <location>
        <begin position="65"/>
        <end position="96"/>
    </location>
</feature>
<dbReference type="EMBL" id="CP010803">
    <property type="protein sequence ID" value="AJY46646.1"/>
    <property type="molecule type" value="Genomic_DNA"/>
</dbReference>
<dbReference type="SUPFAM" id="SSF47413">
    <property type="entry name" value="lambda repressor-like DNA-binding domains"/>
    <property type="match status" value="1"/>
</dbReference>
<dbReference type="AlphaFoldDB" id="A0A0D5LR93"/>